<name>A0A432M0B1_9GAMM</name>
<dbReference type="NCBIfam" id="TIGR01439">
    <property type="entry name" value="lp_hng_hel_AbrB"/>
    <property type="match status" value="1"/>
</dbReference>
<keyword evidence="4" id="KW-1185">Reference proteome</keyword>
<proteinExistence type="predicted"/>
<dbReference type="Proteomes" id="UP000274358">
    <property type="component" value="Unassembled WGS sequence"/>
</dbReference>
<dbReference type="SMART" id="SM00966">
    <property type="entry name" value="SpoVT_AbrB"/>
    <property type="match status" value="1"/>
</dbReference>
<sequence>MASATITSKGQVTIPVDVRDHLGLATGDRIEFVLNEETGRYEVVPATRSVTALKGIIRKPAKPVTIEEMNAAIAEQGGSAR</sequence>
<gene>
    <name evidence="3" type="ORF">EKH80_21370</name>
</gene>
<accession>A0A432M0B1</accession>
<dbReference type="InterPro" id="IPR007159">
    <property type="entry name" value="SpoVT-AbrB_dom"/>
</dbReference>
<evidence type="ECO:0000259" key="2">
    <source>
        <dbReference type="PROSITE" id="PS51740"/>
    </source>
</evidence>
<dbReference type="OrthoDB" id="9809003at2"/>
<evidence type="ECO:0000313" key="3">
    <source>
        <dbReference type="EMBL" id="RUL70149.1"/>
    </source>
</evidence>
<evidence type="ECO:0000256" key="1">
    <source>
        <dbReference type="PROSITE-ProRule" id="PRU01076"/>
    </source>
</evidence>
<protein>
    <submittedName>
        <fullName evidence="3">AbrB/MazE/SpoVT family DNA-binding domain-containing protein</fullName>
    </submittedName>
</protein>
<keyword evidence="1 3" id="KW-0238">DNA-binding</keyword>
<dbReference type="Gene3D" id="2.10.260.10">
    <property type="match status" value="1"/>
</dbReference>
<comment type="caution">
    <text evidence="3">The sequence shown here is derived from an EMBL/GenBank/DDBJ whole genome shotgun (WGS) entry which is preliminary data.</text>
</comment>
<dbReference type="EMBL" id="RYYV01000027">
    <property type="protein sequence ID" value="RUL70149.1"/>
    <property type="molecule type" value="Genomic_DNA"/>
</dbReference>
<dbReference type="GO" id="GO:0003677">
    <property type="term" value="F:DNA binding"/>
    <property type="evidence" value="ECO:0007669"/>
    <property type="project" value="UniProtKB-UniRule"/>
</dbReference>
<dbReference type="SUPFAM" id="SSF89447">
    <property type="entry name" value="AbrB/MazE/MraZ-like"/>
    <property type="match status" value="1"/>
</dbReference>
<dbReference type="Pfam" id="PF04014">
    <property type="entry name" value="MazE_antitoxin"/>
    <property type="match status" value="1"/>
</dbReference>
<evidence type="ECO:0000313" key="4">
    <source>
        <dbReference type="Proteomes" id="UP000274358"/>
    </source>
</evidence>
<dbReference type="RefSeq" id="WP_126686828.1">
    <property type="nucleotide sequence ID" value="NZ_RYYV01000027.1"/>
</dbReference>
<dbReference type="PROSITE" id="PS51740">
    <property type="entry name" value="SPOVT_ABRB"/>
    <property type="match status" value="1"/>
</dbReference>
<reference evidence="3 4" key="1">
    <citation type="submission" date="2018-12" db="EMBL/GenBank/DDBJ databases">
        <title>Dyella dinghuensis sp. nov. DHOA06 and Dyella choica sp. nov. 4M-K27, isolated from forest soil.</title>
        <authorList>
            <person name="Qiu L.-H."/>
            <person name="Gao Z.-H."/>
        </authorList>
    </citation>
    <scope>NUCLEOTIDE SEQUENCE [LARGE SCALE GENOMIC DNA]</scope>
    <source>
        <strain evidence="3 4">4M-K27</strain>
    </source>
</reference>
<feature type="domain" description="SpoVT-AbrB" evidence="2">
    <location>
        <begin position="1"/>
        <end position="48"/>
    </location>
</feature>
<organism evidence="3 4">
    <name type="scientific">Dyella choica</name>
    <dbReference type="NCBI Taxonomy" id="1927959"/>
    <lineage>
        <taxon>Bacteria</taxon>
        <taxon>Pseudomonadati</taxon>
        <taxon>Pseudomonadota</taxon>
        <taxon>Gammaproteobacteria</taxon>
        <taxon>Lysobacterales</taxon>
        <taxon>Rhodanobacteraceae</taxon>
        <taxon>Dyella</taxon>
    </lineage>
</organism>
<dbReference type="InterPro" id="IPR037914">
    <property type="entry name" value="SpoVT-AbrB_sf"/>
</dbReference>
<dbReference type="AlphaFoldDB" id="A0A432M0B1"/>